<accession>A0ABU3NXB3</accession>
<dbReference type="InterPro" id="IPR001086">
    <property type="entry name" value="Preph_deHydtase"/>
</dbReference>
<dbReference type="Gene3D" id="3.30.70.260">
    <property type="match status" value="1"/>
</dbReference>
<comment type="caution">
    <text evidence="12">The sequence shown here is derived from an EMBL/GenBank/DDBJ whole genome shotgun (WGS) entry which is preliminary data.</text>
</comment>
<dbReference type="PANTHER" id="PTHR21022">
    <property type="entry name" value="PREPHENATE DEHYDRATASE P PROTEIN"/>
    <property type="match status" value="1"/>
</dbReference>
<evidence type="ECO:0000313" key="12">
    <source>
        <dbReference type="EMBL" id="MDT8900456.1"/>
    </source>
</evidence>
<feature type="domain" description="ACT" evidence="11">
    <location>
        <begin position="204"/>
        <end position="281"/>
    </location>
</feature>
<dbReference type="InterPro" id="IPR002912">
    <property type="entry name" value="ACT_dom"/>
</dbReference>
<gene>
    <name evidence="9 12" type="primary">pheA</name>
    <name evidence="12" type="ORF">Q4T40_04260</name>
</gene>
<evidence type="ECO:0000256" key="9">
    <source>
        <dbReference type="RuleBase" id="RU361254"/>
    </source>
</evidence>
<dbReference type="EMBL" id="JAUOZS010000001">
    <property type="protein sequence ID" value="MDT8900456.1"/>
    <property type="molecule type" value="Genomic_DNA"/>
</dbReference>
<feature type="domain" description="Prephenate dehydratase" evidence="10">
    <location>
        <begin position="13"/>
        <end position="190"/>
    </location>
</feature>
<keyword evidence="4 9" id="KW-0028">Amino-acid biosynthesis</keyword>
<dbReference type="Gene3D" id="3.40.190.10">
    <property type="entry name" value="Periplasmic binding protein-like II"/>
    <property type="match status" value="2"/>
</dbReference>
<comment type="catalytic activity">
    <reaction evidence="8 9">
        <text>prephenate + H(+) = 3-phenylpyruvate + CO2 + H2O</text>
        <dbReference type="Rhea" id="RHEA:21648"/>
        <dbReference type="ChEBI" id="CHEBI:15377"/>
        <dbReference type="ChEBI" id="CHEBI:15378"/>
        <dbReference type="ChEBI" id="CHEBI:16526"/>
        <dbReference type="ChEBI" id="CHEBI:18005"/>
        <dbReference type="ChEBI" id="CHEBI:29934"/>
        <dbReference type="EC" id="4.2.1.51"/>
    </reaction>
</comment>
<dbReference type="Proteomes" id="UP001254848">
    <property type="component" value="Unassembled WGS sequence"/>
</dbReference>
<evidence type="ECO:0000256" key="6">
    <source>
        <dbReference type="ARBA" id="ARBA00023222"/>
    </source>
</evidence>
<organism evidence="12 13">
    <name type="scientific">Anaeroselena agilis</name>
    <dbReference type="NCBI Taxonomy" id="3063788"/>
    <lineage>
        <taxon>Bacteria</taxon>
        <taxon>Bacillati</taxon>
        <taxon>Bacillota</taxon>
        <taxon>Negativicutes</taxon>
        <taxon>Acetonemataceae</taxon>
        <taxon>Anaeroselena</taxon>
    </lineage>
</organism>
<dbReference type="SUPFAM" id="SSF55021">
    <property type="entry name" value="ACT-like"/>
    <property type="match status" value="1"/>
</dbReference>
<sequence length="290" mass="31341">MSIINALPASEPTVAYLGPRGTFSEEIALSFYRGVEGCFTPYERIDAVIRAVADGEAAEGIVPVENSLDGSVNITLDTLAHEVDLRVVKEMVLPIRHNLLARADTKHINVILSHPQALAQCRNYLREHYPGAELVAVESTAAAAYQVASGAKNTAAIGSLRAARLYNLAVPAVDIQDNPNNSTRFIVLARDAAAPAGPNCKTSVICQINGEKPGSLYEILGEFARRQVNLTKIESRPARTGLGLYIFFLDAEGSLEDGNVRAAVEAVRERSIWFKSLGSYPICLVKHKAE</sequence>
<evidence type="ECO:0000256" key="1">
    <source>
        <dbReference type="ARBA" id="ARBA00004741"/>
    </source>
</evidence>
<dbReference type="CDD" id="cd13633">
    <property type="entry name" value="PBP2_Sa-PDT_like"/>
    <property type="match status" value="1"/>
</dbReference>
<evidence type="ECO:0000259" key="11">
    <source>
        <dbReference type="PROSITE" id="PS51671"/>
    </source>
</evidence>
<dbReference type="NCBIfam" id="NF008865">
    <property type="entry name" value="PRK11898.1"/>
    <property type="match status" value="1"/>
</dbReference>
<evidence type="ECO:0000256" key="3">
    <source>
        <dbReference type="ARBA" id="ARBA00021872"/>
    </source>
</evidence>
<dbReference type="CDD" id="cd04905">
    <property type="entry name" value="ACT_CM-PDT"/>
    <property type="match status" value="1"/>
</dbReference>
<dbReference type="PROSITE" id="PS51171">
    <property type="entry name" value="PREPHENATE_DEHYDR_3"/>
    <property type="match status" value="1"/>
</dbReference>
<protein>
    <recommendedName>
        <fullName evidence="3 9">Prephenate dehydratase</fullName>
        <shortName evidence="9">PDT</shortName>
        <ecNumber evidence="2 9">4.2.1.51</ecNumber>
    </recommendedName>
</protein>
<dbReference type="PROSITE" id="PS51671">
    <property type="entry name" value="ACT"/>
    <property type="match status" value="1"/>
</dbReference>
<dbReference type="InterPro" id="IPR018528">
    <property type="entry name" value="Preph_deHydtase_CS"/>
</dbReference>
<evidence type="ECO:0000256" key="7">
    <source>
        <dbReference type="ARBA" id="ARBA00023239"/>
    </source>
</evidence>
<proteinExistence type="predicted"/>
<keyword evidence="13" id="KW-1185">Reference proteome</keyword>
<dbReference type="PROSITE" id="PS00858">
    <property type="entry name" value="PREPHENATE_DEHYDR_2"/>
    <property type="match status" value="1"/>
</dbReference>
<reference evidence="12 13" key="1">
    <citation type="submission" date="2023-07" db="EMBL/GenBank/DDBJ databases">
        <title>The novel representative of Negativicutes class, Anaeroselena agilis gen. nov. sp. nov.</title>
        <authorList>
            <person name="Prokofeva M.I."/>
            <person name="Elcheninov A.G."/>
            <person name="Klyukina A."/>
            <person name="Kublanov I.V."/>
            <person name="Frolov E.N."/>
            <person name="Podosokorskaya O.A."/>
        </authorList>
    </citation>
    <scope>NUCLEOTIDE SEQUENCE [LARGE SCALE GENOMIC DNA]</scope>
    <source>
        <strain evidence="12 13">4137-cl</strain>
    </source>
</reference>
<dbReference type="Pfam" id="PF00800">
    <property type="entry name" value="PDT"/>
    <property type="match status" value="1"/>
</dbReference>
<dbReference type="SUPFAM" id="SSF53850">
    <property type="entry name" value="Periplasmic binding protein-like II"/>
    <property type="match status" value="1"/>
</dbReference>
<evidence type="ECO:0000256" key="4">
    <source>
        <dbReference type="ARBA" id="ARBA00022605"/>
    </source>
</evidence>
<comment type="pathway">
    <text evidence="1 9">Amino-acid biosynthesis; L-phenylalanine biosynthesis; phenylpyruvate from prephenate: step 1/1.</text>
</comment>
<dbReference type="GO" id="GO:0004664">
    <property type="term" value="F:prephenate dehydratase activity"/>
    <property type="evidence" value="ECO:0007669"/>
    <property type="project" value="UniProtKB-EC"/>
</dbReference>
<dbReference type="PANTHER" id="PTHR21022:SF19">
    <property type="entry name" value="PREPHENATE DEHYDRATASE-RELATED"/>
    <property type="match status" value="1"/>
</dbReference>
<dbReference type="Pfam" id="PF01842">
    <property type="entry name" value="ACT"/>
    <property type="match status" value="1"/>
</dbReference>
<evidence type="ECO:0000313" key="13">
    <source>
        <dbReference type="Proteomes" id="UP001254848"/>
    </source>
</evidence>
<evidence type="ECO:0000256" key="8">
    <source>
        <dbReference type="ARBA" id="ARBA00047848"/>
    </source>
</evidence>
<dbReference type="InterPro" id="IPR045865">
    <property type="entry name" value="ACT-like_dom_sf"/>
</dbReference>
<evidence type="ECO:0000259" key="10">
    <source>
        <dbReference type="PROSITE" id="PS51171"/>
    </source>
</evidence>
<evidence type="ECO:0000256" key="2">
    <source>
        <dbReference type="ARBA" id="ARBA00013147"/>
    </source>
</evidence>
<dbReference type="PIRSF" id="PIRSF001500">
    <property type="entry name" value="Chor_mut_pdt_Ppr"/>
    <property type="match status" value="1"/>
</dbReference>
<dbReference type="EC" id="4.2.1.51" evidence="2 9"/>
<keyword evidence="7 9" id="KW-0456">Lyase</keyword>
<dbReference type="RefSeq" id="WP_413779001.1">
    <property type="nucleotide sequence ID" value="NZ_JAUOZS010000001.1"/>
</dbReference>
<name>A0ABU3NXB3_9FIRM</name>
<evidence type="ECO:0000256" key="5">
    <source>
        <dbReference type="ARBA" id="ARBA00023141"/>
    </source>
</evidence>
<keyword evidence="5 9" id="KW-0057">Aromatic amino acid biosynthesis</keyword>
<dbReference type="InterPro" id="IPR008242">
    <property type="entry name" value="Chor_mutase/pphenate_deHydtase"/>
</dbReference>
<keyword evidence="6 9" id="KW-0584">Phenylalanine biosynthesis</keyword>